<name>S7J3Y1_9CHLA</name>
<accession>S7J3Y1</accession>
<dbReference type="EMBL" id="ATNB01000110">
    <property type="protein sequence ID" value="EPP35129.1"/>
    <property type="molecule type" value="Genomic_DNA"/>
</dbReference>
<evidence type="ECO:0000313" key="1">
    <source>
        <dbReference type="EMBL" id="EPP35129.1"/>
    </source>
</evidence>
<organism evidence="1 2">
    <name type="scientific">Chlamydia ibidis</name>
    <dbReference type="NCBI Taxonomy" id="1405396"/>
    <lineage>
        <taxon>Bacteria</taxon>
        <taxon>Pseudomonadati</taxon>
        <taxon>Chlamydiota</taxon>
        <taxon>Chlamydiia</taxon>
        <taxon>Chlamydiales</taxon>
        <taxon>Chlamydiaceae</taxon>
        <taxon>Chlamydia/Chlamydophila group</taxon>
        <taxon>Chlamydia</taxon>
    </lineage>
</organism>
<proteinExistence type="predicted"/>
<feature type="non-terminal residue" evidence="1">
    <location>
        <position position="1"/>
    </location>
</feature>
<reference evidence="1 2" key="1">
    <citation type="submission" date="2013-04" db="EMBL/GenBank/DDBJ databases">
        <title>Genome sequence of Chlamydia psittaci 10-1398/11.</title>
        <authorList>
            <person name="Huot-Creasy H."/>
            <person name="McCracken C.L."/>
            <person name="Humphries M."/>
            <person name="Sachse K."/>
            <person name="Laroucau K."/>
            <person name="Bavoil P."/>
            <person name="Myers G.S."/>
        </authorList>
    </citation>
    <scope>NUCLEOTIDE SEQUENCE [LARGE SCALE GENOMIC DNA]</scope>
    <source>
        <strain evidence="1 2">10_1398_11</strain>
    </source>
</reference>
<dbReference type="Proteomes" id="UP000016200">
    <property type="component" value="Unassembled WGS sequence"/>
</dbReference>
<gene>
    <name evidence="1" type="ORF">CP10139811_1618B</name>
</gene>
<protein>
    <submittedName>
        <fullName evidence="1">Uncharacterized protein</fullName>
    </submittedName>
</protein>
<evidence type="ECO:0000313" key="2">
    <source>
        <dbReference type="Proteomes" id="UP000016200"/>
    </source>
</evidence>
<dbReference type="AlphaFoldDB" id="S7J3Y1"/>
<sequence length="70" mass="7493">SSEAENWPSALDVTLQALSVPRALSAALAPSSAAWGLSSWGTLMLFGQDVFQLDRIWSFLASSRILRIAG</sequence>
<comment type="caution">
    <text evidence="1">The sequence shown here is derived from an EMBL/GenBank/DDBJ whole genome shotgun (WGS) entry which is preliminary data.</text>
</comment>
<dbReference type="HOGENOM" id="CLU_2763652_0_0_0"/>